<feature type="compositionally biased region" description="Polar residues" evidence="1">
    <location>
        <begin position="222"/>
        <end position="238"/>
    </location>
</feature>
<name>A0A9P5XXM3_9AGAR</name>
<dbReference type="Proteomes" id="UP000807353">
    <property type="component" value="Unassembled WGS sequence"/>
</dbReference>
<dbReference type="EMBL" id="MU150371">
    <property type="protein sequence ID" value="KAF9457456.1"/>
    <property type="molecule type" value="Genomic_DNA"/>
</dbReference>
<accession>A0A9P5XXM3</accession>
<evidence type="ECO:0000313" key="4">
    <source>
        <dbReference type="Proteomes" id="UP000807353"/>
    </source>
</evidence>
<feature type="compositionally biased region" description="Polar residues" evidence="1">
    <location>
        <begin position="173"/>
        <end position="184"/>
    </location>
</feature>
<dbReference type="SUPFAM" id="SSF52113">
    <property type="entry name" value="BRCT domain"/>
    <property type="match status" value="1"/>
</dbReference>
<protein>
    <recommendedName>
        <fullName evidence="2">BRCT domain-containing protein</fullName>
    </recommendedName>
</protein>
<dbReference type="Pfam" id="PF16589">
    <property type="entry name" value="BRCT_2"/>
    <property type="match status" value="1"/>
</dbReference>
<dbReference type="Gene3D" id="3.40.50.10190">
    <property type="entry name" value="BRCT domain"/>
    <property type="match status" value="1"/>
</dbReference>
<dbReference type="OrthoDB" id="426865at2759"/>
<dbReference type="InterPro" id="IPR036420">
    <property type="entry name" value="BRCT_dom_sf"/>
</dbReference>
<reference evidence="3" key="1">
    <citation type="submission" date="2020-11" db="EMBL/GenBank/DDBJ databases">
        <authorList>
            <consortium name="DOE Joint Genome Institute"/>
            <person name="Ahrendt S."/>
            <person name="Riley R."/>
            <person name="Andreopoulos W."/>
            <person name="Labutti K."/>
            <person name="Pangilinan J."/>
            <person name="Ruiz-Duenas F.J."/>
            <person name="Barrasa J.M."/>
            <person name="Sanchez-Garcia M."/>
            <person name="Camarero S."/>
            <person name="Miyauchi S."/>
            <person name="Serrano A."/>
            <person name="Linde D."/>
            <person name="Babiker R."/>
            <person name="Drula E."/>
            <person name="Ayuso-Fernandez I."/>
            <person name="Pacheco R."/>
            <person name="Padilla G."/>
            <person name="Ferreira P."/>
            <person name="Barriuso J."/>
            <person name="Kellner H."/>
            <person name="Castanera R."/>
            <person name="Alfaro M."/>
            <person name="Ramirez L."/>
            <person name="Pisabarro A.G."/>
            <person name="Kuo A."/>
            <person name="Tritt A."/>
            <person name="Lipzen A."/>
            <person name="He G."/>
            <person name="Yan M."/>
            <person name="Ng V."/>
            <person name="Cullen D."/>
            <person name="Martin F."/>
            <person name="Rosso M.-N."/>
            <person name="Henrissat B."/>
            <person name="Hibbett D."/>
            <person name="Martinez A.T."/>
            <person name="Grigoriev I.V."/>
        </authorList>
    </citation>
    <scope>NUCLEOTIDE SEQUENCE</scope>
    <source>
        <strain evidence="3">CBS 247.69</strain>
    </source>
</reference>
<evidence type="ECO:0000256" key="1">
    <source>
        <dbReference type="SAM" id="MobiDB-lite"/>
    </source>
</evidence>
<keyword evidence="4" id="KW-1185">Reference proteome</keyword>
<evidence type="ECO:0000259" key="2">
    <source>
        <dbReference type="Pfam" id="PF16589"/>
    </source>
</evidence>
<feature type="region of interest" description="Disordered" evidence="1">
    <location>
        <begin position="125"/>
        <end position="188"/>
    </location>
</feature>
<sequence>MTGMGDISTTQLPQDLPKVFQNPDGSSWQIFVEAGGIIGRPKLIRLLRKAGATVCADPKQAQVILVDSDSIQGKLFIRDWGKDDNKVVLEHSWVRKSIAAQKILGEVDQWGGCLTQDDGLPIVKDELEDHPKSPLPTPRITPVETGTTSGGPRKTLQQYTGALPPQGPAASDIRSTPSQHTPFNPTEYDVELKPQSSLMTGTDSQLFYTRPPQMTPHVQPPHFTQLQPPTQHYHPSQQPTIISTPQYQAGSSNIPTQALMNFLNQPSSPHFGTPPFERFSLALVDTIKAQIMPSAPWDLGSDQNVQQSFYNTQMMISTSKASQDTQGSKTFGVNPIPIHNGPNESGRFSSPRSDLPPSLRRKSPVASRSSSSTISKGKSKAETSRSPSPVLRDSVWFSHGTVTAASPRSSIQSGTLFTSEKGDELSFFVQIDLNNRFSVVSAIKRNGGRITNNHTTADYAILYSRSKTFNDLLNSTLAADRPAVTASFVHDSVEKNMLLDPSHYSFDVPSSSRGRRKRARSSSSGKSDGELERKRKERNVRQNELRKQRKTEKESVKQLTPIMQIPDEPRPKSPTPPPEHTRIPLPGGGFKFSEHEREFVTRYVKILLQRDHQTSVNAMAQSLHKKINNHSAKSWRTFLGQQARDDIEATRKRMSIAYRKAHGAQVDQQPEEGPENSENLLTTLHKGGESSIGPRPGDEGIQFENDLDAISHFFAMGGGDEGDEDDVYVWRRLTNQVKCQTAGSWEEFYSDHHVKVIARYNTLIQNDPLREADFVDPSIDIPSS</sequence>
<comment type="caution">
    <text evidence="3">The sequence shown here is derived from an EMBL/GenBank/DDBJ whole genome shotgun (WGS) entry which is preliminary data.</text>
</comment>
<feature type="region of interest" description="Disordered" evidence="1">
    <location>
        <begin position="320"/>
        <end position="390"/>
    </location>
</feature>
<feature type="region of interest" description="Disordered" evidence="1">
    <location>
        <begin position="660"/>
        <end position="700"/>
    </location>
</feature>
<dbReference type="InterPro" id="IPR001357">
    <property type="entry name" value="BRCT_dom"/>
</dbReference>
<feature type="compositionally biased region" description="Polar residues" evidence="1">
    <location>
        <begin position="320"/>
        <end position="331"/>
    </location>
</feature>
<dbReference type="AlphaFoldDB" id="A0A9P5XXM3"/>
<organism evidence="3 4">
    <name type="scientific">Collybia nuda</name>
    <dbReference type="NCBI Taxonomy" id="64659"/>
    <lineage>
        <taxon>Eukaryota</taxon>
        <taxon>Fungi</taxon>
        <taxon>Dikarya</taxon>
        <taxon>Basidiomycota</taxon>
        <taxon>Agaricomycotina</taxon>
        <taxon>Agaricomycetes</taxon>
        <taxon>Agaricomycetidae</taxon>
        <taxon>Agaricales</taxon>
        <taxon>Tricholomatineae</taxon>
        <taxon>Clitocybaceae</taxon>
        <taxon>Collybia</taxon>
    </lineage>
</organism>
<evidence type="ECO:0000313" key="3">
    <source>
        <dbReference type="EMBL" id="KAF9457456.1"/>
    </source>
</evidence>
<gene>
    <name evidence="3" type="ORF">BDZ94DRAFT_1326278</name>
</gene>
<feature type="domain" description="BRCT" evidence="2">
    <location>
        <begin position="416"/>
        <end position="504"/>
    </location>
</feature>
<proteinExistence type="predicted"/>
<feature type="region of interest" description="Disordered" evidence="1">
    <location>
        <begin position="501"/>
        <end position="590"/>
    </location>
</feature>
<feature type="compositionally biased region" description="Basic and acidic residues" evidence="1">
    <location>
        <begin position="527"/>
        <end position="556"/>
    </location>
</feature>
<feature type="compositionally biased region" description="Low complexity" evidence="1">
    <location>
        <begin position="347"/>
        <end position="376"/>
    </location>
</feature>
<feature type="region of interest" description="Disordered" evidence="1">
    <location>
        <begin position="202"/>
        <end position="238"/>
    </location>
</feature>